<dbReference type="InterPro" id="IPR011645">
    <property type="entry name" value="HNOB_dom_associated"/>
</dbReference>
<evidence type="ECO:0000256" key="4">
    <source>
        <dbReference type="ARBA" id="ARBA00022741"/>
    </source>
</evidence>
<dbReference type="Gene3D" id="6.10.250.780">
    <property type="match status" value="1"/>
</dbReference>
<protein>
    <recommendedName>
        <fullName evidence="2">guanylate cyclase</fullName>
        <ecNumber evidence="2">4.6.1.2</ecNumber>
    </recommendedName>
</protein>
<evidence type="ECO:0000256" key="2">
    <source>
        <dbReference type="ARBA" id="ARBA00012202"/>
    </source>
</evidence>
<evidence type="ECO:0000256" key="5">
    <source>
        <dbReference type="ARBA" id="ARBA00023134"/>
    </source>
</evidence>
<keyword evidence="3" id="KW-0963">Cytoplasm</keyword>
<dbReference type="RefSeq" id="XP_019639994.1">
    <property type="nucleotide sequence ID" value="XM_019784435.1"/>
</dbReference>
<dbReference type="InterPro" id="IPR042463">
    <property type="entry name" value="HNOB_dom_associated_sf"/>
</dbReference>
<feature type="coiled-coil region" evidence="8">
    <location>
        <begin position="434"/>
        <end position="461"/>
    </location>
</feature>
<dbReference type="GO" id="GO:0020037">
    <property type="term" value="F:heme binding"/>
    <property type="evidence" value="ECO:0007669"/>
    <property type="project" value="InterPro"/>
</dbReference>
<evidence type="ECO:0000256" key="9">
    <source>
        <dbReference type="SAM" id="MobiDB-lite"/>
    </source>
</evidence>
<keyword evidence="7" id="KW-0141">cGMP biosynthesis</keyword>
<evidence type="ECO:0000259" key="10">
    <source>
        <dbReference type="PROSITE" id="PS50125"/>
    </source>
</evidence>
<dbReference type="SMART" id="SM00044">
    <property type="entry name" value="CYCc"/>
    <property type="match status" value="1"/>
</dbReference>
<evidence type="ECO:0000313" key="14">
    <source>
        <dbReference type="RefSeq" id="XP_019639994.1"/>
    </source>
</evidence>
<dbReference type="Gene3D" id="3.30.450.260">
    <property type="entry name" value="Haem NO binding associated domain"/>
    <property type="match status" value="1"/>
</dbReference>
<dbReference type="InterPro" id="IPR038158">
    <property type="entry name" value="H-NOX_domain_sf"/>
</dbReference>
<feature type="compositionally biased region" description="Basic and acidic residues" evidence="9">
    <location>
        <begin position="765"/>
        <end position="775"/>
    </location>
</feature>
<keyword evidence="6" id="KW-0456">Lyase</keyword>
<dbReference type="OrthoDB" id="6127067at2759"/>
<gene>
    <name evidence="12 13 14" type="primary">LOC109481825</name>
</gene>
<keyword evidence="11" id="KW-1185">Reference proteome</keyword>
<dbReference type="GO" id="GO:0004383">
    <property type="term" value="F:guanylate cyclase activity"/>
    <property type="evidence" value="ECO:0007669"/>
    <property type="project" value="UniProtKB-EC"/>
</dbReference>
<comment type="subcellular location">
    <subcellularLocation>
        <location evidence="1">Cytoplasm</location>
    </subcellularLocation>
</comment>
<dbReference type="InterPro" id="IPR011644">
    <property type="entry name" value="Heme_NO-bd"/>
</dbReference>
<dbReference type="GO" id="GO:0005525">
    <property type="term" value="F:GTP binding"/>
    <property type="evidence" value="ECO:0007669"/>
    <property type="project" value="UniProtKB-KW"/>
</dbReference>
<dbReference type="PANTHER" id="PTHR45655:SF10">
    <property type="entry name" value="SOLUBLE GUANYLATE CYCLASE 88E"/>
    <property type="match status" value="1"/>
</dbReference>
<dbReference type="CDD" id="cd07302">
    <property type="entry name" value="CHD"/>
    <property type="match status" value="1"/>
</dbReference>
<dbReference type="FunFam" id="3.30.70.1230:FF:000007">
    <property type="entry name" value="Guanylate cyclase soluble subunit alpha-3"/>
    <property type="match status" value="1"/>
</dbReference>
<evidence type="ECO:0000313" key="11">
    <source>
        <dbReference type="Proteomes" id="UP000515135"/>
    </source>
</evidence>
<dbReference type="SUPFAM" id="SSF55073">
    <property type="entry name" value="Nucleotide cyclase"/>
    <property type="match status" value="1"/>
</dbReference>
<dbReference type="Pfam" id="PF07700">
    <property type="entry name" value="HNOB"/>
    <property type="match status" value="1"/>
</dbReference>
<dbReference type="InterPro" id="IPR001054">
    <property type="entry name" value="A/G_cyclase"/>
</dbReference>
<dbReference type="GO" id="GO:0038060">
    <property type="term" value="P:nitric oxide-cGMP-mediated signaling"/>
    <property type="evidence" value="ECO:0007669"/>
    <property type="project" value="TreeGrafter"/>
</dbReference>
<dbReference type="Proteomes" id="UP000515135">
    <property type="component" value="Unplaced"/>
</dbReference>
<feature type="compositionally biased region" description="Basic and acidic residues" evidence="9">
    <location>
        <begin position="742"/>
        <end position="755"/>
    </location>
</feature>
<evidence type="ECO:0000256" key="7">
    <source>
        <dbReference type="ARBA" id="ARBA00023293"/>
    </source>
</evidence>
<dbReference type="GO" id="GO:0008074">
    <property type="term" value="C:guanylate cyclase complex, soluble"/>
    <property type="evidence" value="ECO:0007669"/>
    <property type="project" value="TreeGrafter"/>
</dbReference>
<proteinExistence type="predicted"/>
<organism evidence="11 14">
    <name type="scientific">Branchiostoma belcheri</name>
    <name type="common">Amphioxus</name>
    <dbReference type="NCBI Taxonomy" id="7741"/>
    <lineage>
        <taxon>Eukaryota</taxon>
        <taxon>Metazoa</taxon>
        <taxon>Chordata</taxon>
        <taxon>Cephalochordata</taxon>
        <taxon>Leptocardii</taxon>
        <taxon>Amphioxiformes</taxon>
        <taxon>Branchiostomatidae</taxon>
        <taxon>Branchiostoma</taxon>
    </lineage>
</organism>
<dbReference type="Pfam" id="PF07701">
    <property type="entry name" value="HNOBA"/>
    <property type="match status" value="1"/>
</dbReference>
<keyword evidence="4" id="KW-0547">Nucleotide-binding</keyword>
<dbReference type="PANTHER" id="PTHR45655">
    <property type="entry name" value="GUANYLATE CYCLASE SOLUBLE SUBUNIT BETA-2"/>
    <property type="match status" value="1"/>
</dbReference>
<dbReference type="InterPro" id="IPR024096">
    <property type="entry name" value="NO_sig/Golgi_transp_ligand-bd"/>
</dbReference>
<dbReference type="Pfam" id="PF00211">
    <property type="entry name" value="Guanylate_cyc"/>
    <property type="match status" value="1"/>
</dbReference>
<dbReference type="RefSeq" id="XP_019639992.1">
    <property type="nucleotide sequence ID" value="XM_019784433.1"/>
</dbReference>
<dbReference type="Gene3D" id="3.90.1520.10">
    <property type="entry name" value="H-NOX domain"/>
    <property type="match status" value="1"/>
</dbReference>
<dbReference type="InterPro" id="IPR029787">
    <property type="entry name" value="Nucleotide_cyclase"/>
</dbReference>
<evidence type="ECO:0000256" key="8">
    <source>
        <dbReference type="SAM" id="Coils"/>
    </source>
</evidence>
<dbReference type="Gene3D" id="3.30.70.1230">
    <property type="entry name" value="Nucleotide cyclase"/>
    <property type="match status" value="1"/>
</dbReference>
<name>A0A6P5A0Y8_BRABE</name>
<feature type="domain" description="Guanylate cyclase" evidence="10">
    <location>
        <begin position="505"/>
        <end position="633"/>
    </location>
</feature>
<dbReference type="AlphaFoldDB" id="A0A6P5A0Y8"/>
<dbReference type="GO" id="GO:0070482">
    <property type="term" value="P:response to oxygen levels"/>
    <property type="evidence" value="ECO:0007669"/>
    <property type="project" value="TreeGrafter"/>
</dbReference>
<dbReference type="PROSITE" id="PS50125">
    <property type="entry name" value="GUANYLATE_CYCLASE_2"/>
    <property type="match status" value="1"/>
</dbReference>
<dbReference type="GeneID" id="109481825"/>
<evidence type="ECO:0000256" key="6">
    <source>
        <dbReference type="ARBA" id="ARBA00023239"/>
    </source>
</evidence>
<sequence length="787" mass="89177">MYGLLLESINEYIKEAYGESVWKLIRERALCPHHSFVTHQVYGEHEIPKIARAAAEVTGVDLPDLMDAFGVTFVSFVGQYGYDRILRVLGRHVRDFLNGLDNLHEYLRFSYPKLQPPSFFCEEESSMGLTLHYRSRRRGFVHYVKGQLRQVGFLFYQTEINVEVIRETDHVHAEGLTHVIFRLHFNNKAFRINRHHLGNACTDNLLPVRSDVFFEVFPFNVVFGEDMLIKRVGIGLQNIFEKLEGRRIDESFTLNRPLVKFTWSNVLNHTNNLFELVSRLPIERTGLHGRNSMGDEGSGNLMHNKVHAHKQATRRRCPWYGLGVPSIENGYGNGEEEVGNGGKAVPLDTSLELMAFQTVTGDALEGFNTLANENDRCLTLKGQMMFMEDWKSVIFIGTPIMENLEQMFMTGLYINDLSMHDSSRDLVLAGTQQSAELKLALDQEQQKSSKLEESMRMLDVEMKKTDELLYQMIPKAVADRLRKGEASVETCESHAAYFQVFQEVTILFSDVVGFTKICSRITPMQVVSMLNSMYTLFDQLTEKHNVYKVETIGDAYMVVSGAPEKTRFHAHYVADMALDMLRSMKHLQDPSTGDTLQIRIGVHSGMVVAGVVGLKMPRWCLFGDTVNTASRMESSGQGMHIHISETTKAHLDEEPYVIVERGTVTIKGKGEMKTYWLKEKSGDEPVETLDAPFLTNSSENESDDGSRDSSRISTYNPVFSDDVIKKHQDAPTIAIEEEDAPEKDPSQRGKVEGTKVKTSAAAQETKAEKKEENQKPARHRSNICSLL</sequence>
<evidence type="ECO:0000256" key="3">
    <source>
        <dbReference type="ARBA" id="ARBA00022490"/>
    </source>
</evidence>
<evidence type="ECO:0000313" key="12">
    <source>
        <dbReference type="RefSeq" id="XP_019639992.1"/>
    </source>
</evidence>
<dbReference type="SUPFAM" id="SSF111126">
    <property type="entry name" value="Ligand-binding domain in the NO signalling and Golgi transport"/>
    <property type="match status" value="1"/>
</dbReference>
<dbReference type="EC" id="4.6.1.2" evidence="2"/>
<keyword evidence="8" id="KW-0175">Coiled coil</keyword>
<accession>A0A6P5A0Y8</accession>
<dbReference type="KEGG" id="bbel:109481825"/>
<reference evidence="12 13" key="1">
    <citation type="submission" date="2025-04" db="UniProtKB">
        <authorList>
            <consortium name="RefSeq"/>
        </authorList>
    </citation>
    <scope>IDENTIFICATION</scope>
    <source>
        <tissue evidence="12 13">Gonad</tissue>
    </source>
</reference>
<feature type="region of interest" description="Disordered" evidence="9">
    <location>
        <begin position="687"/>
        <end position="787"/>
    </location>
</feature>
<evidence type="ECO:0000256" key="1">
    <source>
        <dbReference type="ARBA" id="ARBA00004496"/>
    </source>
</evidence>
<dbReference type="RefSeq" id="XP_019639993.1">
    <property type="nucleotide sequence ID" value="XM_019784434.1"/>
</dbReference>
<keyword evidence="5" id="KW-0342">GTP-binding</keyword>
<evidence type="ECO:0000313" key="13">
    <source>
        <dbReference type="RefSeq" id="XP_019639993.1"/>
    </source>
</evidence>